<evidence type="ECO:0000256" key="1">
    <source>
        <dbReference type="SAM" id="Phobius"/>
    </source>
</evidence>
<sequence>MKLNFSGKIVQFIIHNHPLAYLLLILSIVVGIGSYIITPKQYNPEIVMPAFVVRVDYPGATSADVETFVTKELEETILDIAGVDAIQSRSFDGGYALVSVQFTVGFDPEDAKTLLRTKLSDHVDESPYLISQPHIMTVDPDSVPILTYGFTHPSLSQSEIREAVVRLSGELKHVSGVANINIHGGESRALHIVVQITALNERGISLDDVSNVLLEHNMLMPLGVIENGITKTAIEIDGRVTTAEDVANMVIAPGVRLRDVASVYDGFSRATSYIGVLHKNDTGDITKDNTVFLSIAKRAGENSITVAKQVEEELEVLLSSKEYQSFQLTEYRNTATVAKESIQGLGGNLAMSIFIVGFVLFLFLGKRPAFLVVLAIPLTLGWVFFVGYLFGETINRITLFALILSLGLLVDSATVVIENIFSHVQQGDTAHTAVIQGVNEVGMGLLLSTVTSVIVFLPTSQISGMMGEYMGPLSIFVPVALIASLGIAYVLTPFVAFLFIRKDKSTPTFITKKKSVFQQFFSHLSAWYATVLAKLLRSISLQRLFIFGVFGLLMVMLLFPLFQLVHFKMLPTADKNQFYVYVDAADNTDLERTAAIAHSISTIIAQDEEVLTMQLFVGEAPVIDFNGLFKSATMRNGSNQATIRVNLTHKDIRRTSSEDIVFALRDRLHDDSVVQQMRAQGVRITVLEDPPGPPVQATFVAKIQGPDTPERKQLVSYVYDVANHVDGLVDVRTSVAVPYLTHSYSVDTEKANAVGVSVASIQSTLYSVLHDTVVGQYYHVSSSEPGSVIVRTTLADKDSRADIADVRIKSDAGAMVPITSLLIESQHAQRDTLYRDDARPTVYITGEMQHRSIVYASIDAIRALVNKQDLPFAVQDVSWN</sequence>
<feature type="transmembrane region" description="Helical" evidence="1">
    <location>
        <begin position="475"/>
        <end position="500"/>
    </location>
</feature>
<dbReference type="PANTHER" id="PTHR32063">
    <property type="match status" value="1"/>
</dbReference>
<dbReference type="Gene3D" id="1.20.1640.10">
    <property type="entry name" value="Multidrug efflux transporter AcrB transmembrane domain"/>
    <property type="match status" value="2"/>
</dbReference>
<dbReference type="GO" id="GO:0042910">
    <property type="term" value="F:xenobiotic transmembrane transporter activity"/>
    <property type="evidence" value="ECO:0007669"/>
    <property type="project" value="TreeGrafter"/>
</dbReference>
<dbReference type="Pfam" id="PF00873">
    <property type="entry name" value="ACR_tran"/>
    <property type="match status" value="1"/>
</dbReference>
<dbReference type="PANTHER" id="PTHR32063:SF16">
    <property type="entry name" value="CATION EFFLUX SYSTEM (ACRB_ACRD_ACRF FAMILY)"/>
    <property type="match status" value="1"/>
</dbReference>
<dbReference type="SUPFAM" id="SSF82866">
    <property type="entry name" value="Multidrug efflux transporter AcrB transmembrane domain"/>
    <property type="match status" value="1"/>
</dbReference>
<evidence type="ECO:0000313" key="4">
    <source>
        <dbReference type="Proteomes" id="UP000228528"/>
    </source>
</evidence>
<dbReference type="InterPro" id="IPR000731">
    <property type="entry name" value="SSD"/>
</dbReference>
<evidence type="ECO:0000259" key="2">
    <source>
        <dbReference type="PROSITE" id="PS50156"/>
    </source>
</evidence>
<keyword evidence="1" id="KW-1133">Transmembrane helix</keyword>
<dbReference type="InterPro" id="IPR027463">
    <property type="entry name" value="AcrB_DN_DC_subdom"/>
</dbReference>
<dbReference type="InterPro" id="IPR001036">
    <property type="entry name" value="Acrflvin-R"/>
</dbReference>
<dbReference type="AlphaFoldDB" id="A0A2M6P0X0"/>
<keyword evidence="1" id="KW-0812">Transmembrane</keyword>
<dbReference type="PRINTS" id="PR00702">
    <property type="entry name" value="ACRIFLAVINRP"/>
</dbReference>
<dbReference type="SUPFAM" id="SSF82714">
    <property type="entry name" value="Multidrug efflux transporter AcrB TolC docking domain, DN and DC subdomains"/>
    <property type="match status" value="2"/>
</dbReference>
<accession>A0A2M6P0X0</accession>
<keyword evidence="1" id="KW-0472">Membrane</keyword>
<gene>
    <name evidence="3" type="ORF">COU30_02865</name>
</gene>
<dbReference type="Gene3D" id="3.30.70.1430">
    <property type="entry name" value="Multidrug efflux transporter AcrB pore domain"/>
    <property type="match status" value="2"/>
</dbReference>
<feature type="transmembrane region" description="Helical" evidence="1">
    <location>
        <begin position="345"/>
        <end position="364"/>
    </location>
</feature>
<evidence type="ECO:0000313" key="3">
    <source>
        <dbReference type="EMBL" id="PIR77365.1"/>
    </source>
</evidence>
<dbReference type="Gene3D" id="3.30.2090.10">
    <property type="entry name" value="Multidrug efflux transporter AcrB TolC docking domain, DN and DC subdomains"/>
    <property type="match status" value="2"/>
</dbReference>
<dbReference type="Gene3D" id="3.30.70.1440">
    <property type="entry name" value="Multidrug efflux transporter AcrB pore domain"/>
    <property type="match status" value="1"/>
</dbReference>
<reference evidence="4" key="1">
    <citation type="submission" date="2017-09" db="EMBL/GenBank/DDBJ databases">
        <title>Depth-based differentiation of microbial function through sediment-hosted aquifers and enrichment of novel symbionts in the deep terrestrial subsurface.</title>
        <authorList>
            <person name="Probst A.J."/>
            <person name="Ladd B."/>
            <person name="Jarett J.K."/>
            <person name="Geller-Mcgrath D.E."/>
            <person name="Sieber C.M.K."/>
            <person name="Emerson J.B."/>
            <person name="Anantharaman K."/>
            <person name="Thomas B.C."/>
            <person name="Malmstrom R."/>
            <person name="Stieglmeier M."/>
            <person name="Klingl A."/>
            <person name="Woyke T."/>
            <person name="Ryan C.M."/>
            <person name="Banfield J.F."/>
        </authorList>
    </citation>
    <scope>NUCLEOTIDE SEQUENCE [LARGE SCALE GENOMIC DNA]</scope>
</reference>
<feature type="domain" description="SSD" evidence="2">
    <location>
        <begin position="364"/>
        <end position="500"/>
    </location>
</feature>
<dbReference type="PROSITE" id="PS50156">
    <property type="entry name" value="SSD"/>
    <property type="match status" value="1"/>
</dbReference>
<feature type="transmembrane region" description="Helical" evidence="1">
    <location>
        <begin position="441"/>
        <end position="463"/>
    </location>
</feature>
<feature type="transmembrane region" description="Helical" evidence="1">
    <location>
        <begin position="370"/>
        <end position="390"/>
    </location>
</feature>
<comment type="caution">
    <text evidence="3">The sequence shown here is derived from an EMBL/GenBank/DDBJ whole genome shotgun (WGS) entry which is preliminary data.</text>
</comment>
<dbReference type="EMBL" id="PFBW01000127">
    <property type="protein sequence ID" value="PIR77365.1"/>
    <property type="molecule type" value="Genomic_DNA"/>
</dbReference>
<dbReference type="Gene3D" id="3.30.70.1320">
    <property type="entry name" value="Multidrug efflux transporter AcrB pore domain like"/>
    <property type="match status" value="1"/>
</dbReference>
<name>A0A2M6P0X0_9BACT</name>
<feature type="transmembrane region" description="Helical" evidence="1">
    <location>
        <begin position="397"/>
        <end position="421"/>
    </location>
</feature>
<proteinExistence type="predicted"/>
<dbReference type="Proteomes" id="UP000228528">
    <property type="component" value="Unassembled WGS sequence"/>
</dbReference>
<feature type="non-terminal residue" evidence="3">
    <location>
        <position position="880"/>
    </location>
</feature>
<protein>
    <recommendedName>
        <fullName evidence="2">SSD domain-containing protein</fullName>
    </recommendedName>
</protein>
<dbReference type="SUPFAM" id="SSF82693">
    <property type="entry name" value="Multidrug efflux transporter AcrB pore domain, PN1, PN2, PC1 and PC2 subdomains"/>
    <property type="match status" value="3"/>
</dbReference>
<organism evidence="3 4">
    <name type="scientific">Candidatus Magasanikbacteria bacterium CG10_big_fil_rev_8_21_14_0_10_38_6</name>
    <dbReference type="NCBI Taxonomy" id="1974647"/>
    <lineage>
        <taxon>Bacteria</taxon>
        <taxon>Candidatus Magasanikiibacteriota</taxon>
    </lineage>
</organism>
<feature type="transmembrane region" description="Helical" evidence="1">
    <location>
        <begin position="544"/>
        <end position="562"/>
    </location>
</feature>
<dbReference type="GO" id="GO:0005886">
    <property type="term" value="C:plasma membrane"/>
    <property type="evidence" value="ECO:0007669"/>
    <property type="project" value="TreeGrafter"/>
</dbReference>
<feature type="transmembrane region" description="Helical" evidence="1">
    <location>
        <begin position="20"/>
        <end position="38"/>
    </location>
</feature>